<accession>A0A923KV99</accession>
<protein>
    <submittedName>
        <fullName evidence="1">HPF/RaiA family ribosome-associated protein</fullName>
    </submittedName>
</protein>
<dbReference type="Pfam" id="PF02482">
    <property type="entry name" value="Ribosomal_S30AE"/>
    <property type="match status" value="1"/>
</dbReference>
<dbReference type="Proteomes" id="UP000627446">
    <property type="component" value="Unassembled WGS sequence"/>
</dbReference>
<dbReference type="InterPro" id="IPR036567">
    <property type="entry name" value="RHF-like"/>
</dbReference>
<comment type="caution">
    <text evidence="1">The sequence shown here is derived from an EMBL/GenBank/DDBJ whole genome shotgun (WGS) entry which is preliminary data.</text>
</comment>
<dbReference type="Gene3D" id="3.30.160.100">
    <property type="entry name" value="Ribosome hibernation promotion factor-like"/>
    <property type="match status" value="1"/>
</dbReference>
<reference evidence="1" key="1">
    <citation type="submission" date="2020-08" db="EMBL/GenBank/DDBJ databases">
        <title>Novel species isolated from subtropical streams in China.</title>
        <authorList>
            <person name="Lu H."/>
        </authorList>
    </citation>
    <scope>NUCLEOTIDE SEQUENCE</scope>
    <source>
        <strain evidence="1">LX22W</strain>
    </source>
</reference>
<organism evidence="1 2">
    <name type="scientific">Undibacterium nitidum</name>
    <dbReference type="NCBI Taxonomy" id="2762298"/>
    <lineage>
        <taxon>Bacteria</taxon>
        <taxon>Pseudomonadati</taxon>
        <taxon>Pseudomonadota</taxon>
        <taxon>Betaproteobacteria</taxon>
        <taxon>Burkholderiales</taxon>
        <taxon>Oxalobacteraceae</taxon>
        <taxon>Undibacterium</taxon>
    </lineage>
</organism>
<gene>
    <name evidence="1" type="ORF">H8K36_16260</name>
</gene>
<dbReference type="AlphaFoldDB" id="A0A923KV99"/>
<evidence type="ECO:0000313" key="2">
    <source>
        <dbReference type="Proteomes" id="UP000627446"/>
    </source>
</evidence>
<evidence type="ECO:0000313" key="1">
    <source>
        <dbReference type="EMBL" id="MBC3882947.1"/>
    </source>
</evidence>
<dbReference type="SUPFAM" id="SSF69754">
    <property type="entry name" value="Ribosome binding protein Y (YfiA homologue)"/>
    <property type="match status" value="1"/>
</dbReference>
<keyword evidence="2" id="KW-1185">Reference proteome</keyword>
<dbReference type="RefSeq" id="WP_186917563.1">
    <property type="nucleotide sequence ID" value="NZ_JACOFZ010000008.1"/>
</dbReference>
<dbReference type="InterPro" id="IPR003489">
    <property type="entry name" value="RHF/RaiA"/>
</dbReference>
<sequence>MNIDIQARGFELTDGMREHTYRRLKFATDWALDEVRTIKVRLSDVNGPRGGEDKRCLIQIPLAKKQQIVIHDTEADLYIAIDKAINRAEQLLAKRIGRFKEHAHVKANHLVYEEEEELSEK</sequence>
<dbReference type="EMBL" id="JACOFZ010000008">
    <property type="protein sequence ID" value="MBC3882947.1"/>
    <property type="molecule type" value="Genomic_DNA"/>
</dbReference>
<name>A0A923KV99_9BURK</name>
<proteinExistence type="predicted"/>